<keyword evidence="2" id="KW-1185">Reference proteome</keyword>
<protein>
    <submittedName>
        <fullName evidence="1">Uncharacterized protein</fullName>
    </submittedName>
</protein>
<name>A0A8J6PBD7_9FLAO</name>
<sequence>MNTKEFYQLLIDNDGLLMGFTFDKYVSIDFSQFETHRFNYLEFTNCNFKNSFTIDNFNSHLLIEFRNTTINRLNVLRSSFAKLLIDDCNIEKIDLYKLEVVDSISINCKTNDCIHSEQLKTPSFDINNTLSECKCIKLNNPEVGSIIINAKKVVKKLQINDVKNLSC</sequence>
<evidence type="ECO:0000313" key="2">
    <source>
        <dbReference type="Proteomes" id="UP000652681"/>
    </source>
</evidence>
<evidence type="ECO:0000313" key="1">
    <source>
        <dbReference type="EMBL" id="MBC9813936.1"/>
    </source>
</evidence>
<reference evidence="1" key="1">
    <citation type="submission" date="2020-09" db="EMBL/GenBank/DDBJ databases">
        <title>Taishania pollutisoli gen. nov., sp. nov., Isolated from Tetrabromobisphenol A-Contaminated Soil.</title>
        <authorList>
            <person name="Chen Q."/>
        </authorList>
    </citation>
    <scope>NUCLEOTIDE SEQUENCE</scope>
    <source>
        <strain evidence="1">CZZ-1</strain>
    </source>
</reference>
<accession>A0A8J6PBD7</accession>
<proteinExistence type="predicted"/>
<dbReference type="AlphaFoldDB" id="A0A8J6PBD7"/>
<comment type="caution">
    <text evidence="1">The sequence shown here is derived from an EMBL/GenBank/DDBJ whole genome shotgun (WGS) entry which is preliminary data.</text>
</comment>
<dbReference type="RefSeq" id="WP_216714839.1">
    <property type="nucleotide sequence ID" value="NZ_JACVEL010000021.1"/>
</dbReference>
<dbReference type="Proteomes" id="UP000652681">
    <property type="component" value="Unassembled WGS sequence"/>
</dbReference>
<gene>
    <name evidence="1" type="ORF">H9Y05_15775</name>
</gene>
<organism evidence="1 2">
    <name type="scientific">Taishania pollutisoli</name>
    <dbReference type="NCBI Taxonomy" id="2766479"/>
    <lineage>
        <taxon>Bacteria</taxon>
        <taxon>Pseudomonadati</taxon>
        <taxon>Bacteroidota</taxon>
        <taxon>Flavobacteriia</taxon>
        <taxon>Flavobacteriales</taxon>
        <taxon>Crocinitomicaceae</taxon>
        <taxon>Taishania</taxon>
    </lineage>
</organism>
<dbReference type="EMBL" id="JACVEL010000021">
    <property type="protein sequence ID" value="MBC9813936.1"/>
    <property type="molecule type" value="Genomic_DNA"/>
</dbReference>